<evidence type="ECO:0000313" key="2">
    <source>
        <dbReference type="Proteomes" id="UP001148838"/>
    </source>
</evidence>
<name>A0ABQ8T410_PERAM</name>
<protein>
    <submittedName>
        <fullName evidence="1">Uncharacterized protein</fullName>
    </submittedName>
</protein>
<dbReference type="Proteomes" id="UP001148838">
    <property type="component" value="Unassembled WGS sequence"/>
</dbReference>
<dbReference type="PANTHER" id="PTHR47326:SF1">
    <property type="entry name" value="HTH PSQ-TYPE DOMAIN-CONTAINING PROTEIN"/>
    <property type="match status" value="1"/>
</dbReference>
<accession>A0ABQ8T410</accession>
<comment type="caution">
    <text evidence="1">The sequence shown here is derived from an EMBL/GenBank/DDBJ whole genome shotgun (WGS) entry which is preliminary data.</text>
</comment>
<dbReference type="PANTHER" id="PTHR47326">
    <property type="entry name" value="TRANSPOSABLE ELEMENT TC3 TRANSPOSASE-LIKE PROTEIN"/>
    <property type="match status" value="1"/>
</dbReference>
<proteinExistence type="predicted"/>
<sequence length="334" mass="38825">MLNVLYKTIAFKTEYKSSPVVKYNLLNIAYIFKCFVNGQHNYFLVKLRQGFNINLTPSVENVDASIILLDENLLVLDHMEDCNVLITQERTYIVEAYFRTGMKDDNENWNYNIIECEQQFSSRFPDYVITEYFHRNVINLVDKFRATGCTERKKSMTNEILNLTFYTDEAWFHLSGYVNSQNFRIWSTNNPYEFIETPLHAEKIGVWAAMSRRKIIGPIFFDETVNATVVVITEDVQNVHLLLEYRPHIDDSLTCEHDPKLQEYCVCPQNMPQFDSEGIPNQAPETNKPMILNGPTSRNREGVDQVSVEAKQLGHLYLSIDQETFDSSTGEPYD</sequence>
<reference evidence="1 2" key="1">
    <citation type="journal article" date="2022" name="Allergy">
        <title>Genome assembly and annotation of Periplaneta americana reveal a comprehensive cockroach allergen profile.</title>
        <authorList>
            <person name="Wang L."/>
            <person name="Xiong Q."/>
            <person name="Saelim N."/>
            <person name="Wang L."/>
            <person name="Nong W."/>
            <person name="Wan A.T."/>
            <person name="Shi M."/>
            <person name="Liu X."/>
            <person name="Cao Q."/>
            <person name="Hui J.H.L."/>
            <person name="Sookrung N."/>
            <person name="Leung T.F."/>
            <person name="Tungtrongchitr A."/>
            <person name="Tsui S.K.W."/>
        </authorList>
    </citation>
    <scope>NUCLEOTIDE SEQUENCE [LARGE SCALE GENOMIC DNA]</scope>
    <source>
        <strain evidence="1">PWHHKU_190912</strain>
    </source>
</reference>
<dbReference type="InterPro" id="IPR036397">
    <property type="entry name" value="RNaseH_sf"/>
</dbReference>
<evidence type="ECO:0000313" key="1">
    <source>
        <dbReference type="EMBL" id="KAJ4441236.1"/>
    </source>
</evidence>
<keyword evidence="2" id="KW-1185">Reference proteome</keyword>
<dbReference type="Gene3D" id="3.30.420.10">
    <property type="entry name" value="Ribonuclease H-like superfamily/Ribonuclease H"/>
    <property type="match status" value="1"/>
</dbReference>
<dbReference type="EMBL" id="JAJSOF020000015">
    <property type="protein sequence ID" value="KAJ4441236.1"/>
    <property type="molecule type" value="Genomic_DNA"/>
</dbReference>
<organism evidence="1 2">
    <name type="scientific">Periplaneta americana</name>
    <name type="common">American cockroach</name>
    <name type="synonym">Blatta americana</name>
    <dbReference type="NCBI Taxonomy" id="6978"/>
    <lineage>
        <taxon>Eukaryota</taxon>
        <taxon>Metazoa</taxon>
        <taxon>Ecdysozoa</taxon>
        <taxon>Arthropoda</taxon>
        <taxon>Hexapoda</taxon>
        <taxon>Insecta</taxon>
        <taxon>Pterygota</taxon>
        <taxon>Neoptera</taxon>
        <taxon>Polyneoptera</taxon>
        <taxon>Dictyoptera</taxon>
        <taxon>Blattodea</taxon>
        <taxon>Blattoidea</taxon>
        <taxon>Blattidae</taxon>
        <taxon>Blattinae</taxon>
        <taxon>Periplaneta</taxon>
    </lineage>
</organism>
<gene>
    <name evidence="1" type="ORF">ANN_11087</name>
</gene>